<dbReference type="Proteomes" id="UP000243579">
    <property type="component" value="Unassembled WGS sequence"/>
</dbReference>
<gene>
    <name evidence="1" type="ORF">ACHHYP_14785</name>
</gene>
<dbReference type="EMBL" id="JNBR01002216">
    <property type="protein sequence ID" value="OQR83370.1"/>
    <property type="molecule type" value="Genomic_DNA"/>
</dbReference>
<sequence length="236" mass="24607">MRILARAIRRSFGTTTTVEKTTLGTITSYYDSQSGQHVRYSDAIQIHCIGAPAAGVRGLASVTLPSPATLPATVAARIYLTSPLPAHDVALSVSCTTGRESWDTVLAAASAATSAQRAVKVVLSDAMVANPYDVQLLGSLLADSGATVLTLDAGNESDTDVLEEVFEALTWSDVAGLPMKQRIGLRASDEGLLEFAVTGLLVKHFDVCCTGTHGPRPATVAGILDAAQIAHTLCVE</sequence>
<protein>
    <submittedName>
        <fullName evidence="1">Uncharacterized protein</fullName>
    </submittedName>
</protein>
<proteinExistence type="predicted"/>
<accession>A0A1V9YCB7</accession>
<keyword evidence="2" id="KW-1185">Reference proteome</keyword>
<name>A0A1V9YCB7_ACHHY</name>
<comment type="caution">
    <text evidence="1">The sequence shown here is derived from an EMBL/GenBank/DDBJ whole genome shotgun (WGS) entry which is preliminary data.</text>
</comment>
<dbReference type="OrthoDB" id="60095at2759"/>
<evidence type="ECO:0000313" key="1">
    <source>
        <dbReference type="EMBL" id="OQR83370.1"/>
    </source>
</evidence>
<reference evidence="1 2" key="1">
    <citation type="journal article" date="2014" name="Genome Biol. Evol.">
        <title>The secreted proteins of Achlya hypogyna and Thraustotheca clavata identify the ancestral oomycete secretome and reveal gene acquisitions by horizontal gene transfer.</title>
        <authorList>
            <person name="Misner I."/>
            <person name="Blouin N."/>
            <person name="Leonard G."/>
            <person name="Richards T.A."/>
            <person name="Lane C.E."/>
        </authorList>
    </citation>
    <scope>NUCLEOTIDE SEQUENCE [LARGE SCALE GENOMIC DNA]</scope>
    <source>
        <strain evidence="1 2">ATCC 48635</strain>
    </source>
</reference>
<dbReference type="AlphaFoldDB" id="A0A1V9YCB7"/>
<organism evidence="1 2">
    <name type="scientific">Achlya hypogyna</name>
    <name type="common">Oomycete</name>
    <name type="synonym">Protoachlya hypogyna</name>
    <dbReference type="NCBI Taxonomy" id="1202772"/>
    <lineage>
        <taxon>Eukaryota</taxon>
        <taxon>Sar</taxon>
        <taxon>Stramenopiles</taxon>
        <taxon>Oomycota</taxon>
        <taxon>Saprolegniomycetes</taxon>
        <taxon>Saprolegniales</taxon>
        <taxon>Achlyaceae</taxon>
        <taxon>Achlya</taxon>
    </lineage>
</organism>
<evidence type="ECO:0000313" key="2">
    <source>
        <dbReference type="Proteomes" id="UP000243579"/>
    </source>
</evidence>